<proteinExistence type="predicted"/>
<dbReference type="InterPro" id="IPR007168">
    <property type="entry name" value="Phageshock_PspC_N"/>
</dbReference>
<feature type="domain" description="Phage shock protein PspC N-terminal" evidence="2">
    <location>
        <begin position="14"/>
        <end position="66"/>
    </location>
</feature>
<dbReference type="PATRIC" id="fig|1415765.3.peg.1079"/>
<feature type="transmembrane region" description="Helical" evidence="1">
    <location>
        <begin position="39"/>
        <end position="62"/>
    </location>
</feature>
<evidence type="ECO:0000313" key="3">
    <source>
        <dbReference type="EMBL" id="ETD96215.1"/>
    </source>
</evidence>
<evidence type="ECO:0000256" key="1">
    <source>
        <dbReference type="SAM" id="Phobius"/>
    </source>
</evidence>
<dbReference type="Pfam" id="PF04024">
    <property type="entry name" value="PspC"/>
    <property type="match status" value="1"/>
</dbReference>
<protein>
    <submittedName>
        <fullName evidence="3">PspC family transcriptional regulator</fullName>
    </submittedName>
</protein>
<evidence type="ECO:0000313" key="4">
    <source>
        <dbReference type="Proteomes" id="UP000018717"/>
    </source>
</evidence>
<dbReference type="AlphaFoldDB" id="V8I5D1"/>
<name>V8I5D1_STRMT</name>
<organism evidence="3 4">
    <name type="scientific">Streptococcus mitis 21/39</name>
    <dbReference type="NCBI Taxonomy" id="1415765"/>
    <lineage>
        <taxon>Bacteria</taxon>
        <taxon>Bacillati</taxon>
        <taxon>Bacillota</taxon>
        <taxon>Bacilli</taxon>
        <taxon>Lactobacillales</taxon>
        <taxon>Streptococcaceae</taxon>
        <taxon>Streptococcus</taxon>
        <taxon>Streptococcus mitis group</taxon>
    </lineage>
</organism>
<keyword evidence="1" id="KW-0472">Membrane</keyword>
<evidence type="ECO:0000259" key="2">
    <source>
        <dbReference type="Pfam" id="PF04024"/>
    </source>
</evidence>
<feature type="transmembrane region" description="Helical" evidence="1">
    <location>
        <begin position="82"/>
        <end position="104"/>
    </location>
</feature>
<keyword evidence="1" id="KW-1133">Transmembrane helix</keyword>
<accession>V8I5D1</accession>
<dbReference type="EMBL" id="AYRR01000006">
    <property type="protein sequence ID" value="ETD96215.1"/>
    <property type="molecule type" value="Genomic_DNA"/>
</dbReference>
<sequence length="118" mass="12833">MNMKEFLAGFQVDTENKELAGVCAGLGNYFNIKTIVVRLVMLFLFLSSTEFGILTVTLYAYLAGWLSKEPLGASETKARNQAILLFAVCLILVSLGTEGLTAIYESGKAFGQWLVGLV</sequence>
<reference evidence="3 4" key="1">
    <citation type="submission" date="2013-11" db="EMBL/GenBank/DDBJ databases">
        <title>Genome sequencing of Streptococcus mitis strains.</title>
        <authorList>
            <person name="Ikryannikova L.N."/>
            <person name="Ilina E.N."/>
            <person name="Kostryukova E.S."/>
            <person name="Karpova I.Y."/>
            <person name="Semashko T.A."/>
            <person name="Larin A.K."/>
            <person name="Ischenko D.S."/>
            <person name="Savinova T.A."/>
            <person name="Dubovickaya V.A."/>
            <person name="Sidorenko S.V."/>
            <person name="Govorun V.M."/>
        </authorList>
    </citation>
    <scope>NUCLEOTIDE SEQUENCE [LARGE SCALE GENOMIC DNA]</scope>
    <source>
        <strain evidence="3 4">21/39</strain>
    </source>
</reference>
<keyword evidence="1" id="KW-0812">Transmembrane</keyword>
<comment type="caution">
    <text evidence="3">The sequence shown here is derived from an EMBL/GenBank/DDBJ whole genome shotgun (WGS) entry which is preliminary data.</text>
</comment>
<dbReference type="Proteomes" id="UP000018717">
    <property type="component" value="Unassembled WGS sequence"/>
</dbReference>
<gene>
    <name evidence="3" type="ORF">U757_05595</name>
</gene>